<dbReference type="InterPro" id="IPR015867">
    <property type="entry name" value="N-reg_PII/ATP_PRibTrfase_C"/>
</dbReference>
<name>A0A7X2PD59_9SPIO</name>
<dbReference type="PANTHER" id="PTHR41774:SF1">
    <property type="entry name" value="NGG1P INTERACTING FACTOR NIF3"/>
    <property type="match status" value="1"/>
</dbReference>
<dbReference type="SUPFAM" id="SSF102705">
    <property type="entry name" value="NIF3 (NGG1p interacting factor 3)-like"/>
    <property type="match status" value="1"/>
</dbReference>
<dbReference type="Gene3D" id="3.30.70.120">
    <property type="match status" value="1"/>
</dbReference>
<organism evidence="1 2">
    <name type="scientific">Bullifex porci</name>
    <dbReference type="NCBI Taxonomy" id="2606638"/>
    <lineage>
        <taxon>Bacteria</taxon>
        <taxon>Pseudomonadati</taxon>
        <taxon>Spirochaetota</taxon>
        <taxon>Spirochaetia</taxon>
        <taxon>Spirochaetales</taxon>
        <taxon>Spirochaetaceae</taxon>
        <taxon>Bullifex</taxon>
    </lineage>
</organism>
<dbReference type="AlphaFoldDB" id="A0A7X2PD59"/>
<dbReference type="EMBL" id="VUNN01000008">
    <property type="protein sequence ID" value="MSU06243.1"/>
    <property type="molecule type" value="Genomic_DNA"/>
</dbReference>
<dbReference type="RefSeq" id="WP_154425213.1">
    <property type="nucleotide sequence ID" value="NZ_VUNN01000008.1"/>
</dbReference>
<dbReference type="InterPro" id="IPR004323">
    <property type="entry name" value="Ion_tolerance_CutA"/>
</dbReference>
<evidence type="ECO:0000313" key="2">
    <source>
        <dbReference type="Proteomes" id="UP000460549"/>
    </source>
</evidence>
<dbReference type="PANTHER" id="PTHR41774">
    <property type="match status" value="1"/>
</dbReference>
<accession>A0A7X2PD59</accession>
<sequence length="104" mass="11907">MYQISVYIPLPALEKVRDAMFEAGGGSFGFYDSCCWITKGKGRFRPLNGSNPYLGEQGNVEEVDEYKLEMSCDDKVFESVIKAMKKAHPYETPAFNYFHFNENI</sequence>
<gene>
    <name evidence="1" type="ORF">FYJ80_05550</name>
</gene>
<dbReference type="Pfam" id="PF03091">
    <property type="entry name" value="CutA1"/>
    <property type="match status" value="1"/>
</dbReference>
<protein>
    <submittedName>
        <fullName evidence="1">Divalent cation tolerance protein CutA</fullName>
    </submittedName>
</protein>
<evidence type="ECO:0000313" key="1">
    <source>
        <dbReference type="EMBL" id="MSU06243.1"/>
    </source>
</evidence>
<comment type="caution">
    <text evidence="1">The sequence shown here is derived from an EMBL/GenBank/DDBJ whole genome shotgun (WGS) entry which is preliminary data.</text>
</comment>
<reference evidence="1 2" key="1">
    <citation type="submission" date="2019-08" db="EMBL/GenBank/DDBJ databases">
        <title>In-depth cultivation of the pig gut microbiome towards novel bacterial diversity and tailored functional studies.</title>
        <authorList>
            <person name="Wylensek D."/>
            <person name="Hitch T.C.A."/>
            <person name="Clavel T."/>
        </authorList>
    </citation>
    <scope>NUCLEOTIDE SEQUENCE [LARGE SCALE GENOMIC DNA]</scope>
    <source>
        <strain evidence="1 2">NM-380-WT-3C1</strain>
    </source>
</reference>
<dbReference type="Proteomes" id="UP000460549">
    <property type="component" value="Unassembled WGS sequence"/>
</dbReference>
<proteinExistence type="predicted"/>
<keyword evidence="2" id="KW-1185">Reference proteome</keyword>
<dbReference type="GO" id="GO:0010038">
    <property type="term" value="P:response to metal ion"/>
    <property type="evidence" value="ECO:0007669"/>
    <property type="project" value="InterPro"/>
</dbReference>
<dbReference type="InterPro" id="IPR036069">
    <property type="entry name" value="DUF34/NIF3_sf"/>
</dbReference>